<comment type="caution">
    <text evidence="1">The sequence shown here is derived from an EMBL/GenBank/DDBJ whole genome shotgun (WGS) entry which is preliminary data.</text>
</comment>
<evidence type="ECO:0000313" key="2">
    <source>
        <dbReference type="Proteomes" id="UP000076858"/>
    </source>
</evidence>
<evidence type="ECO:0000313" key="1">
    <source>
        <dbReference type="EMBL" id="KZS19781.1"/>
    </source>
</evidence>
<accession>A0A162QLJ1</accession>
<dbReference type="STRING" id="35525.A0A162QLJ1"/>
<dbReference type="AlphaFoldDB" id="A0A162QLJ1"/>
<proteinExistence type="predicted"/>
<dbReference type="Proteomes" id="UP000076858">
    <property type="component" value="Unassembled WGS sequence"/>
</dbReference>
<protein>
    <submittedName>
        <fullName evidence="1">Putative Beta-1,3-glucan-binding protein</fullName>
    </submittedName>
</protein>
<dbReference type="InterPro" id="IPR013320">
    <property type="entry name" value="ConA-like_dom_sf"/>
</dbReference>
<dbReference type="SUPFAM" id="SSF49899">
    <property type="entry name" value="Concanavalin A-like lectins/glucanases"/>
    <property type="match status" value="1"/>
</dbReference>
<dbReference type="EMBL" id="LRGB01000311">
    <property type="protein sequence ID" value="KZS19781.1"/>
    <property type="molecule type" value="Genomic_DNA"/>
</dbReference>
<keyword evidence="2" id="KW-1185">Reference proteome</keyword>
<sequence>MRSGLYRAVAILRISMSTVLNGCQLALHLKWSQTVGSLSPPAGGFWELSGLTGANPWTKGTRMAPFDQKFHLVLNVAVGAVGFFPEGCENVPYDLPWAGSSDTDAHFLREVVSYLVQDIS</sequence>
<name>A0A162QLJ1_9CRUS</name>
<organism evidence="1 2">
    <name type="scientific">Daphnia magna</name>
    <dbReference type="NCBI Taxonomy" id="35525"/>
    <lineage>
        <taxon>Eukaryota</taxon>
        <taxon>Metazoa</taxon>
        <taxon>Ecdysozoa</taxon>
        <taxon>Arthropoda</taxon>
        <taxon>Crustacea</taxon>
        <taxon>Branchiopoda</taxon>
        <taxon>Diplostraca</taxon>
        <taxon>Cladocera</taxon>
        <taxon>Anomopoda</taxon>
        <taxon>Daphniidae</taxon>
        <taxon>Daphnia</taxon>
    </lineage>
</organism>
<reference evidence="1 2" key="1">
    <citation type="submission" date="2016-03" db="EMBL/GenBank/DDBJ databases">
        <title>EvidentialGene: Evidence-directed Construction of Genes on Genomes.</title>
        <authorList>
            <person name="Gilbert D.G."/>
            <person name="Choi J.-H."/>
            <person name="Mockaitis K."/>
            <person name="Colbourne J."/>
            <person name="Pfrender M."/>
        </authorList>
    </citation>
    <scope>NUCLEOTIDE SEQUENCE [LARGE SCALE GENOMIC DNA]</scope>
    <source>
        <strain evidence="1 2">Xinb3</strain>
        <tissue evidence="1">Complete organism</tissue>
    </source>
</reference>
<gene>
    <name evidence="1" type="ORF">APZ42_013577</name>
</gene>